<dbReference type="GO" id="GO:0003677">
    <property type="term" value="F:DNA binding"/>
    <property type="evidence" value="ECO:0007669"/>
    <property type="project" value="InterPro"/>
</dbReference>
<evidence type="ECO:0000256" key="4">
    <source>
        <dbReference type="ARBA" id="ARBA00022771"/>
    </source>
</evidence>
<dbReference type="GO" id="GO:0005783">
    <property type="term" value="C:endoplasmic reticulum"/>
    <property type="evidence" value="ECO:0007669"/>
    <property type="project" value="TreeGrafter"/>
</dbReference>
<dbReference type="InParanoid" id="A0A1Y2DC01"/>
<dbReference type="PROSITE" id="PS50064">
    <property type="entry name" value="ZF_PARP_2"/>
    <property type="match status" value="1"/>
</dbReference>
<feature type="compositionally biased region" description="Basic residues" evidence="9">
    <location>
        <begin position="148"/>
        <end position="160"/>
    </location>
</feature>
<dbReference type="InterPro" id="IPR016024">
    <property type="entry name" value="ARM-type_fold"/>
</dbReference>
<keyword evidence="3" id="KW-0479">Metal-binding</keyword>
<evidence type="ECO:0000256" key="5">
    <source>
        <dbReference type="ARBA" id="ARBA00022833"/>
    </source>
</evidence>
<dbReference type="Proteomes" id="UP000193467">
    <property type="component" value="Unassembled WGS sequence"/>
</dbReference>
<dbReference type="SUPFAM" id="SSF48371">
    <property type="entry name" value="ARM repeat"/>
    <property type="match status" value="1"/>
</dbReference>
<dbReference type="GO" id="GO:0008270">
    <property type="term" value="F:zinc ion binding"/>
    <property type="evidence" value="ECO:0007669"/>
    <property type="project" value="UniProtKB-KW"/>
</dbReference>
<feature type="compositionally biased region" description="Basic and acidic residues" evidence="9">
    <location>
        <begin position="630"/>
        <end position="656"/>
    </location>
</feature>
<dbReference type="GO" id="GO:0000139">
    <property type="term" value="C:Golgi membrane"/>
    <property type="evidence" value="ECO:0007669"/>
    <property type="project" value="InterPro"/>
</dbReference>
<feature type="compositionally biased region" description="Basic residues" evidence="9">
    <location>
        <begin position="126"/>
        <end position="137"/>
    </location>
</feature>
<dbReference type="Pfam" id="PF04871">
    <property type="entry name" value="Uso1_p115_C"/>
    <property type="match status" value="1"/>
</dbReference>
<dbReference type="InterPro" id="IPR036957">
    <property type="entry name" value="Znf_PARP_sf"/>
</dbReference>
<proteinExistence type="predicted"/>
<dbReference type="GO" id="GO:0048211">
    <property type="term" value="P:Golgi vesicle docking"/>
    <property type="evidence" value="ECO:0007669"/>
    <property type="project" value="TreeGrafter"/>
</dbReference>
<dbReference type="AlphaFoldDB" id="A0A1Y2DC01"/>
<dbReference type="Gene3D" id="1.25.10.10">
    <property type="entry name" value="Leucine-rich Repeat Variant"/>
    <property type="match status" value="1"/>
</dbReference>
<evidence type="ECO:0000256" key="8">
    <source>
        <dbReference type="ARBA" id="ARBA00023242"/>
    </source>
</evidence>
<dbReference type="GO" id="GO:0048280">
    <property type="term" value="P:vesicle fusion with Golgi apparatus"/>
    <property type="evidence" value="ECO:0007669"/>
    <property type="project" value="InterPro"/>
</dbReference>
<dbReference type="GO" id="GO:0006888">
    <property type="term" value="P:endoplasmic reticulum to Golgi vesicle-mediated transport"/>
    <property type="evidence" value="ECO:0007669"/>
    <property type="project" value="TreeGrafter"/>
</dbReference>
<dbReference type="SUPFAM" id="SSF57716">
    <property type="entry name" value="Glucocorticoid receptor-like (DNA-binding domain)"/>
    <property type="match status" value="1"/>
</dbReference>
<sequence length="1127" mass="123140">MGSYRLEYAKLGTSKCKGPKPCTGTKIPKGDLRFGTVVEFQGKTSFAWRHWGCVTQKQFNNMKQDFETAEELDGYEDLKEEDQERVAKAFEAGQVADEDIPDSARKAEADEEEEEDLKEKQGGSTKKPKKKAVPKKKKGDDDEEEKPKKKAPVKKTKAKAKKDASDSEEQEAEETDEDEKPKKKAKRARKDSDDDEAPEPRKPSSRNAGKPKKSFKEEDNSEGSEDEKPKKKAKKSKATVDSDDDDESYGALSAGAQPQSPADTIDKLCDRLLNGSQLEDRRAALLGLKGLSRDWKTEVGSRALPILLGVLQEDAPEDVEIAKAVVETLSLLCEVEEVEGRPVRDDSGIRNTDVFLATATPLHTLLTLLTPMHFYLRFFSLQLLGILLANRSTVVQGHVLTAPGGVGRLVETLDDSREIIRNESLLLIIALTTANADIQKLLAFEGAFDKLFAIVRQEGGVGGGGIVVQDCLAAIGGLLRWNVSNQNYFRETSCIPLLAPLLLFPQPSALNSQTLSAFAFQSWSEQKVINAGLVISLVRMLVGGAGTGRAGNQKALLTSGLTRCLAELALASNAPAVLKSQSLNALADILRNSPPNQEALTSLILTPLIPPLAPSSVETYHAAGDETAELDERGAPRHPSELRGEGPGGERGERGDLIAPSENKWKRGKKMPAVVATTALAVNGDGTPGREGLRVRAAAAGLFESYVASSSETQLGILSTMSAPQPENLPTDELPTEPTQSAGSILLHAMRVFPTSTRTEPFDSYTPFFGCLLFSHLLLHSESSKAAARKIYFSGDDTQPGGLGDEDDRVSLVAILVGNLMMAQREQAQSANAGLGPERGLEWSRVMVGYLIVLSIWLWESPLTVKEFLSEGSNLQVLIQPITQSSGVDSAVQGLCAFLLGICYEYCREPGPITRETLHPILQSRVGPDQFVSRILRLREDPRFRSVGPGVLEMNEDEDALEDLGEEDGLWFDFAFVEFLKTNYISVQRAILLDPSSTNPGRRSVDASASPEIVNALRSTVANQSEELDDLKSQIFNMQKEREEERASHQDQVASLTEELATLKKELTDAQEQKAEADKEQEDLLVLLEDVSSKRKGDKARMRSQGMEVSEDEEEDEDDEEQGEGLV</sequence>
<dbReference type="EMBL" id="MCGR01000087">
    <property type="protein sequence ID" value="ORY56205.1"/>
    <property type="molecule type" value="Genomic_DNA"/>
</dbReference>
<dbReference type="Pfam" id="PF00645">
    <property type="entry name" value="zf-PARP"/>
    <property type="match status" value="1"/>
</dbReference>
<dbReference type="SMART" id="SM01336">
    <property type="entry name" value="zf-PARP"/>
    <property type="match status" value="1"/>
</dbReference>
<evidence type="ECO:0000256" key="2">
    <source>
        <dbReference type="ARBA" id="ARBA00004555"/>
    </source>
</evidence>
<dbReference type="GO" id="GO:0012507">
    <property type="term" value="C:ER to Golgi transport vesicle membrane"/>
    <property type="evidence" value="ECO:0007669"/>
    <property type="project" value="TreeGrafter"/>
</dbReference>
<evidence type="ECO:0000256" key="1">
    <source>
        <dbReference type="ARBA" id="ARBA00004123"/>
    </source>
</evidence>
<keyword evidence="7" id="KW-0175">Coiled coil</keyword>
<dbReference type="GO" id="GO:0005795">
    <property type="term" value="C:Golgi stack"/>
    <property type="evidence" value="ECO:0007669"/>
    <property type="project" value="TreeGrafter"/>
</dbReference>
<evidence type="ECO:0000313" key="11">
    <source>
        <dbReference type="EMBL" id="ORY56205.1"/>
    </source>
</evidence>
<keyword evidence="5" id="KW-0862">Zinc</keyword>
<reference evidence="11 12" key="1">
    <citation type="submission" date="2016-07" db="EMBL/GenBank/DDBJ databases">
        <title>Pervasive Adenine N6-methylation of Active Genes in Fungi.</title>
        <authorList>
            <consortium name="DOE Joint Genome Institute"/>
            <person name="Mondo S.J."/>
            <person name="Dannebaum R.O."/>
            <person name="Kuo R.C."/>
            <person name="Labutti K."/>
            <person name="Haridas S."/>
            <person name="Kuo A."/>
            <person name="Salamov A."/>
            <person name="Ahrendt S.R."/>
            <person name="Lipzen A."/>
            <person name="Sullivan W."/>
            <person name="Andreopoulos W.B."/>
            <person name="Clum A."/>
            <person name="Lindquist E."/>
            <person name="Daum C."/>
            <person name="Ramamoorthy G.K."/>
            <person name="Gryganskyi A."/>
            <person name="Culley D."/>
            <person name="Magnuson J.K."/>
            <person name="James T.Y."/>
            <person name="O'Malley M.A."/>
            <person name="Stajich J.E."/>
            <person name="Spatafora J.W."/>
            <person name="Visel A."/>
            <person name="Grigoriev I.V."/>
        </authorList>
    </citation>
    <scope>NUCLEOTIDE SEQUENCE [LARGE SCALE GENOMIC DNA]</scope>
    <source>
        <strain evidence="11 12">62-1032</strain>
    </source>
</reference>
<feature type="compositionally biased region" description="Acidic residues" evidence="9">
    <location>
        <begin position="1109"/>
        <end position="1127"/>
    </location>
</feature>
<keyword evidence="8" id="KW-0539">Nucleus</keyword>
<comment type="caution">
    <text evidence="11">The sequence shown here is derived from an EMBL/GenBank/DDBJ whole genome shotgun (WGS) entry which is preliminary data.</text>
</comment>
<organism evidence="11 12">
    <name type="scientific">Leucosporidium creatinivorum</name>
    <dbReference type="NCBI Taxonomy" id="106004"/>
    <lineage>
        <taxon>Eukaryota</taxon>
        <taxon>Fungi</taxon>
        <taxon>Dikarya</taxon>
        <taxon>Basidiomycota</taxon>
        <taxon>Pucciniomycotina</taxon>
        <taxon>Microbotryomycetes</taxon>
        <taxon>Leucosporidiales</taxon>
        <taxon>Leucosporidium</taxon>
    </lineage>
</organism>
<name>A0A1Y2DC01_9BASI</name>
<dbReference type="InterPro" id="IPR011989">
    <property type="entry name" value="ARM-like"/>
</dbReference>
<evidence type="ECO:0000259" key="10">
    <source>
        <dbReference type="PROSITE" id="PS50064"/>
    </source>
</evidence>
<feature type="compositionally biased region" description="Acidic residues" evidence="9">
    <location>
        <begin position="166"/>
        <end position="178"/>
    </location>
</feature>
<dbReference type="PANTHER" id="PTHR10013">
    <property type="entry name" value="GENERAL VESICULAR TRANSPORT FACTOR P115"/>
    <property type="match status" value="1"/>
</dbReference>
<evidence type="ECO:0000256" key="7">
    <source>
        <dbReference type="ARBA" id="ARBA00023054"/>
    </source>
</evidence>
<evidence type="ECO:0000256" key="9">
    <source>
        <dbReference type="SAM" id="MobiDB-lite"/>
    </source>
</evidence>
<evidence type="ECO:0000313" key="12">
    <source>
        <dbReference type="Proteomes" id="UP000193467"/>
    </source>
</evidence>
<keyword evidence="6" id="KW-0333">Golgi apparatus</keyword>
<comment type="subcellular location">
    <subcellularLocation>
        <location evidence="2">Golgi apparatus</location>
    </subcellularLocation>
    <subcellularLocation>
        <location evidence="1">Nucleus</location>
    </subcellularLocation>
</comment>
<dbReference type="FunCoup" id="A0A1Y2DC01">
    <property type="interactions" value="415"/>
</dbReference>
<dbReference type="OrthoDB" id="198977at2759"/>
<evidence type="ECO:0000256" key="6">
    <source>
        <dbReference type="ARBA" id="ARBA00023034"/>
    </source>
</evidence>
<feature type="region of interest" description="Disordered" evidence="9">
    <location>
        <begin position="1088"/>
        <end position="1127"/>
    </location>
</feature>
<dbReference type="STRING" id="106004.A0A1Y2DC01"/>
<evidence type="ECO:0000256" key="3">
    <source>
        <dbReference type="ARBA" id="ARBA00022723"/>
    </source>
</evidence>
<gene>
    <name evidence="11" type="ORF">BCR35DRAFT_355666</name>
</gene>
<dbReference type="GO" id="GO:0006886">
    <property type="term" value="P:intracellular protein transport"/>
    <property type="evidence" value="ECO:0007669"/>
    <property type="project" value="InterPro"/>
</dbReference>
<keyword evidence="4" id="KW-0863">Zinc-finger</keyword>
<dbReference type="InterPro" id="IPR006953">
    <property type="entry name" value="Vesicle_Uso1_P115_head"/>
</dbReference>
<dbReference type="InterPro" id="IPR006955">
    <property type="entry name" value="Uso1_p115_C"/>
</dbReference>
<dbReference type="GO" id="GO:0005634">
    <property type="term" value="C:nucleus"/>
    <property type="evidence" value="ECO:0007669"/>
    <property type="project" value="UniProtKB-SubCell"/>
</dbReference>
<keyword evidence="12" id="KW-1185">Reference proteome</keyword>
<dbReference type="Gene3D" id="3.30.1740.10">
    <property type="entry name" value="Zinc finger, PARP-type"/>
    <property type="match status" value="1"/>
</dbReference>
<dbReference type="InterPro" id="IPR001510">
    <property type="entry name" value="Znf_PARP"/>
</dbReference>
<feature type="region of interest" description="Disordered" evidence="9">
    <location>
        <begin position="89"/>
        <end position="263"/>
    </location>
</feature>
<feature type="region of interest" description="Disordered" evidence="9">
    <location>
        <begin position="629"/>
        <end position="669"/>
    </location>
</feature>
<dbReference type="InterPro" id="IPR024095">
    <property type="entry name" value="Vesicle_P115"/>
</dbReference>
<dbReference type="PANTHER" id="PTHR10013:SF0">
    <property type="entry name" value="GENERAL VESICULAR TRANSPORT FACTOR P115"/>
    <property type="match status" value="1"/>
</dbReference>
<feature type="domain" description="PARP-type" evidence="10">
    <location>
        <begin position="4"/>
        <end position="94"/>
    </location>
</feature>
<dbReference type="Pfam" id="PF04869">
    <property type="entry name" value="Uso1_p115_head"/>
    <property type="match status" value="1"/>
</dbReference>
<accession>A0A1Y2DC01</accession>
<protein>
    <submittedName>
        <fullName evidence="11">p115 like vesicle tethering protein</fullName>
    </submittedName>
</protein>
<feature type="compositionally biased region" description="Basic and acidic residues" evidence="9">
    <location>
        <begin position="1091"/>
        <end position="1101"/>
    </location>
</feature>